<evidence type="ECO:0000313" key="2">
    <source>
        <dbReference type="EMBL" id="PSF37992.1"/>
    </source>
</evidence>
<dbReference type="EMBL" id="PXOH01000006">
    <property type="protein sequence ID" value="PSF37992.1"/>
    <property type="molecule type" value="Genomic_DNA"/>
</dbReference>
<dbReference type="OrthoDB" id="426575at2"/>
<dbReference type="SUPFAM" id="SSF53098">
    <property type="entry name" value="Ribonuclease H-like"/>
    <property type="match status" value="1"/>
</dbReference>
<evidence type="ECO:0000313" key="3">
    <source>
        <dbReference type="Proteomes" id="UP000239001"/>
    </source>
</evidence>
<feature type="non-terminal residue" evidence="2">
    <location>
        <position position="1"/>
    </location>
</feature>
<dbReference type="Proteomes" id="UP000239001">
    <property type="component" value="Unassembled WGS sequence"/>
</dbReference>
<dbReference type="Pfam" id="PF01609">
    <property type="entry name" value="DDE_Tnp_1"/>
    <property type="match status" value="1"/>
</dbReference>
<evidence type="ECO:0000259" key="1">
    <source>
        <dbReference type="Pfam" id="PF01609"/>
    </source>
</evidence>
<dbReference type="PANTHER" id="PTHR33627:SF1">
    <property type="entry name" value="TRANSPOSASE"/>
    <property type="match status" value="1"/>
</dbReference>
<name>A0A2T1M011_9CHRO</name>
<proteinExistence type="predicted"/>
<dbReference type="InterPro" id="IPR002559">
    <property type="entry name" value="Transposase_11"/>
</dbReference>
<feature type="domain" description="Transposase IS4-like" evidence="1">
    <location>
        <begin position="12"/>
        <end position="106"/>
    </location>
</feature>
<dbReference type="GO" id="GO:0006313">
    <property type="term" value="P:DNA transposition"/>
    <property type="evidence" value="ECO:0007669"/>
    <property type="project" value="InterPro"/>
</dbReference>
<accession>A0A2T1M011</accession>
<sequence length="211" mass="25399">YQQKLQRRKTETRYIREIIFGRRRTIRYYQISKKETPDLKGDDSWYIMTNLEGNIQKQVAPLYSLRNWIEYGFKQIKDELGWADFRVTDYTSIERWWEIVMSAYLLVSLQANYFQLESVCSSKNESTDLSTSQLSHHPLWEEGTTWKSALNNLRLILQPYTFYNLIQPWLEVFKIPKFRRCFLQLIEEMNHFLGFSTLCFSGRSPFHFLTG</sequence>
<dbReference type="InterPro" id="IPR012337">
    <property type="entry name" value="RNaseH-like_sf"/>
</dbReference>
<dbReference type="InterPro" id="IPR039365">
    <property type="entry name" value="IS701-like"/>
</dbReference>
<dbReference type="AlphaFoldDB" id="A0A2T1M011"/>
<comment type="caution">
    <text evidence="2">The sequence shown here is derived from an EMBL/GenBank/DDBJ whole genome shotgun (WGS) entry which is preliminary data.</text>
</comment>
<reference evidence="2 3" key="2">
    <citation type="submission" date="2018-03" db="EMBL/GenBank/DDBJ databases">
        <authorList>
            <person name="Keele B.F."/>
        </authorList>
    </citation>
    <scope>NUCLEOTIDE SEQUENCE [LARGE SCALE GENOMIC DNA]</scope>
    <source>
        <strain evidence="2 3">CCALA 016</strain>
    </source>
</reference>
<reference evidence="2 3" key="1">
    <citation type="submission" date="2018-03" db="EMBL/GenBank/DDBJ databases">
        <title>The ancient ancestry and fast evolution of plastids.</title>
        <authorList>
            <person name="Moore K.R."/>
            <person name="Magnabosco C."/>
            <person name="Momper L."/>
            <person name="Gold D.A."/>
            <person name="Bosak T."/>
            <person name="Fournier G.P."/>
        </authorList>
    </citation>
    <scope>NUCLEOTIDE SEQUENCE [LARGE SCALE GENOMIC DNA]</scope>
    <source>
        <strain evidence="2 3">CCALA 016</strain>
    </source>
</reference>
<dbReference type="PANTHER" id="PTHR33627">
    <property type="entry name" value="TRANSPOSASE"/>
    <property type="match status" value="1"/>
</dbReference>
<organism evidence="2 3">
    <name type="scientific">Aphanothece hegewaldii CCALA 016</name>
    <dbReference type="NCBI Taxonomy" id="2107694"/>
    <lineage>
        <taxon>Bacteria</taxon>
        <taxon>Bacillati</taxon>
        <taxon>Cyanobacteriota</taxon>
        <taxon>Cyanophyceae</taxon>
        <taxon>Oscillatoriophycideae</taxon>
        <taxon>Chroococcales</taxon>
        <taxon>Aphanothecaceae</taxon>
        <taxon>Aphanothece</taxon>
    </lineage>
</organism>
<dbReference type="GO" id="GO:0004803">
    <property type="term" value="F:transposase activity"/>
    <property type="evidence" value="ECO:0007669"/>
    <property type="project" value="InterPro"/>
</dbReference>
<dbReference type="RefSeq" id="WP_146136503.1">
    <property type="nucleotide sequence ID" value="NZ_PXOH01000006.1"/>
</dbReference>
<gene>
    <name evidence="2" type="ORF">C7H19_08455</name>
</gene>
<dbReference type="GO" id="GO:0003677">
    <property type="term" value="F:DNA binding"/>
    <property type="evidence" value="ECO:0007669"/>
    <property type="project" value="InterPro"/>
</dbReference>
<keyword evidence="3" id="KW-1185">Reference proteome</keyword>
<protein>
    <submittedName>
        <fullName evidence="2">IS701 family transposase</fullName>
    </submittedName>
</protein>